<name>A0A6C0DGY6_9ZZZZ</name>
<evidence type="ECO:0000313" key="2">
    <source>
        <dbReference type="EMBL" id="QHT15484.1"/>
    </source>
</evidence>
<dbReference type="AlphaFoldDB" id="A0A6C0DGY6"/>
<organism evidence="2">
    <name type="scientific">viral metagenome</name>
    <dbReference type="NCBI Taxonomy" id="1070528"/>
    <lineage>
        <taxon>unclassified sequences</taxon>
        <taxon>metagenomes</taxon>
        <taxon>organismal metagenomes</taxon>
    </lineage>
</organism>
<proteinExistence type="predicted"/>
<protein>
    <submittedName>
        <fullName evidence="2">Uncharacterized protein</fullName>
    </submittedName>
</protein>
<evidence type="ECO:0000256" key="1">
    <source>
        <dbReference type="SAM" id="MobiDB-lite"/>
    </source>
</evidence>
<dbReference type="EMBL" id="MN739613">
    <property type="protein sequence ID" value="QHT15484.1"/>
    <property type="molecule type" value="Genomic_DNA"/>
</dbReference>
<feature type="region of interest" description="Disordered" evidence="1">
    <location>
        <begin position="171"/>
        <end position="191"/>
    </location>
</feature>
<reference evidence="2" key="1">
    <citation type="journal article" date="2020" name="Nature">
        <title>Giant virus diversity and host interactions through global metagenomics.</title>
        <authorList>
            <person name="Schulz F."/>
            <person name="Roux S."/>
            <person name="Paez-Espino D."/>
            <person name="Jungbluth S."/>
            <person name="Walsh D.A."/>
            <person name="Denef V.J."/>
            <person name="McMahon K.D."/>
            <person name="Konstantinidis K.T."/>
            <person name="Eloe-Fadrosh E.A."/>
            <person name="Kyrpides N.C."/>
            <person name="Woyke T."/>
        </authorList>
    </citation>
    <scope>NUCLEOTIDE SEQUENCE</scope>
    <source>
        <strain evidence="2">GVMAG-M-3300023174-176</strain>
    </source>
</reference>
<sequence length="191" mass="21601">MDISGTIQCVLDEFEACDSEAMSIAFQNHLYGCFSIMEQHTENGSVLLDLSKDLSKDLSGTDQQTDPWTTLGIEYGFLEDGRAAYTGSDRYRSVMTELLLTLWADEQLEELELSVFDGLRTIDAKYFIAALEDQADVLEGASKAFEIPKLQEAIIDPKPKPHVKQFNRTVHNKHQKSLKPLSKTRKRKNII</sequence>
<accession>A0A6C0DGY6</accession>